<dbReference type="OrthoDB" id="1115642at2"/>
<protein>
    <recommendedName>
        <fullName evidence="4">Outer membrane protein beta-barrel domain-containing protein</fullName>
    </recommendedName>
</protein>
<dbReference type="STRING" id="593133.SAMN04488006_1016"/>
<feature type="signal peptide" evidence="1">
    <location>
        <begin position="1"/>
        <end position="19"/>
    </location>
</feature>
<dbReference type="EMBL" id="FOZP01000002">
    <property type="protein sequence ID" value="SFS39358.1"/>
    <property type="molecule type" value="Genomic_DNA"/>
</dbReference>
<reference evidence="3" key="1">
    <citation type="submission" date="2016-10" db="EMBL/GenBank/DDBJ databases">
        <authorList>
            <person name="Varghese N."/>
            <person name="Submissions S."/>
        </authorList>
    </citation>
    <scope>NUCLEOTIDE SEQUENCE [LARGE SCALE GENOMIC DNA]</scope>
    <source>
        <strain evidence="3">DSM 24450</strain>
    </source>
</reference>
<keyword evidence="3" id="KW-1185">Reference proteome</keyword>
<keyword evidence="1" id="KW-0732">Signal</keyword>
<organism evidence="2 3">
    <name type="scientific">Lutibacter maritimus</name>
    <dbReference type="NCBI Taxonomy" id="593133"/>
    <lineage>
        <taxon>Bacteria</taxon>
        <taxon>Pseudomonadati</taxon>
        <taxon>Bacteroidota</taxon>
        <taxon>Flavobacteriia</taxon>
        <taxon>Flavobacteriales</taxon>
        <taxon>Flavobacteriaceae</taxon>
        <taxon>Lutibacter</taxon>
    </lineage>
</organism>
<dbReference type="Proteomes" id="UP000199312">
    <property type="component" value="Unassembled WGS sequence"/>
</dbReference>
<feature type="chain" id="PRO_5011739954" description="Outer membrane protein beta-barrel domain-containing protein" evidence="1">
    <location>
        <begin position="20"/>
        <end position="296"/>
    </location>
</feature>
<evidence type="ECO:0000256" key="1">
    <source>
        <dbReference type="SAM" id="SignalP"/>
    </source>
</evidence>
<proteinExistence type="predicted"/>
<gene>
    <name evidence="2" type="ORF">SAMN04488006_1016</name>
</gene>
<evidence type="ECO:0000313" key="2">
    <source>
        <dbReference type="EMBL" id="SFS39358.1"/>
    </source>
</evidence>
<sequence>MKKYLLILVYIAGLLVANSQELPTKTNEVDEMLDELLMEESFNDIVASLANLQFLYVSVNFNTNTYFSGRDINVDQFNLTPQITYMHSKGFYASVSGILYSKFIPNWDVTIATAGFGKSFGKNKIFRYNGSLSAYLYANNNLDNLYNSAASISLGVQNKNRSLGTQVASSYYFGGEPTYQVISKSYANINLFKNNNQNLKFRPQLNFILGTQLIDIDGITVQNNLLDYETETENAQLTSNVFALIYTQLNFILQYNIKSFDFEVGYNLNIPSELEYETNLTNTNYFNFGISYLIDL</sequence>
<name>A0A1I6PGX6_9FLAO</name>
<evidence type="ECO:0008006" key="4">
    <source>
        <dbReference type="Google" id="ProtNLM"/>
    </source>
</evidence>
<dbReference type="RefSeq" id="WP_090223428.1">
    <property type="nucleotide sequence ID" value="NZ_FOZP01000002.1"/>
</dbReference>
<dbReference type="AlphaFoldDB" id="A0A1I6PGX6"/>
<accession>A0A1I6PGX6</accession>
<evidence type="ECO:0000313" key="3">
    <source>
        <dbReference type="Proteomes" id="UP000199312"/>
    </source>
</evidence>